<gene>
    <name evidence="4" type="ORF">AMS68_006258</name>
</gene>
<dbReference type="AlphaFoldDB" id="A0A6H0Y1E2"/>
<proteinExistence type="predicted"/>
<feature type="signal peptide" evidence="2">
    <location>
        <begin position="1"/>
        <end position="19"/>
    </location>
</feature>
<evidence type="ECO:0000313" key="5">
    <source>
        <dbReference type="Proteomes" id="UP000503462"/>
    </source>
</evidence>
<evidence type="ECO:0000313" key="4">
    <source>
        <dbReference type="EMBL" id="QIX00741.1"/>
    </source>
</evidence>
<feature type="domain" description="DUF7908" evidence="3">
    <location>
        <begin position="66"/>
        <end position="206"/>
    </location>
</feature>
<feature type="compositionally biased region" description="Low complexity" evidence="1">
    <location>
        <begin position="376"/>
        <end position="389"/>
    </location>
</feature>
<protein>
    <recommendedName>
        <fullName evidence="3">DUF7908 domain-containing protein</fullName>
    </recommendedName>
</protein>
<keyword evidence="2" id="KW-0732">Signal</keyword>
<dbReference type="OrthoDB" id="5985073at2759"/>
<dbReference type="Proteomes" id="UP000503462">
    <property type="component" value="Chromosome 4"/>
</dbReference>
<reference evidence="4 5" key="1">
    <citation type="journal article" date="2016" name="Sci. Rep.">
        <title>Peltaster fructicola genome reveals evolution from an invasive phytopathogen to an ectophytic parasite.</title>
        <authorList>
            <person name="Xu C."/>
            <person name="Chen H."/>
            <person name="Gleason M.L."/>
            <person name="Xu J.R."/>
            <person name="Liu H."/>
            <person name="Zhang R."/>
            <person name="Sun G."/>
        </authorList>
    </citation>
    <scope>NUCLEOTIDE SEQUENCE [LARGE SCALE GENOMIC DNA]</scope>
    <source>
        <strain evidence="4 5">LNHT1506</strain>
    </source>
</reference>
<sequence>MLAVNAIAALSLLATTARAQQIYTITEYPSTCSAIYTSGTQSVTVVQSTVTTTVSPTPFGDAAANSGTPFVLQVGQAAVGNTRRQASTTWLMPNGNTTTDGTLAAQFYINNGQLRLVTGGYYSTSPGVTSQPFAASTKLSSINSTFTVFTGQLHWDNQAFTADGGALFYETPAGAVTNAQVIVSFLSDGSTTPASWSPVRLTARGVLNAVQQASQSSIVSVITSFIMSGMASSPNTLPSSPASMPAFPVSSAVTISASIVSSSVTVAPPISMSGIVPYSSISSSGTLMSISFQSLTTVTAPTGMPIGPHQPIQESANASSISVSSSGQLLPTLPLSTILPLLSSPGLLSSNVDIATSIPMLSSSVPLSSSSVYSTSSASSETASNSQSIPSTSINQQFPSTTTPLVLTVPSSISNSNLPMSTSTQITGGTSSTTITSSLSTASSSLTSSSAPTSTSYTPSTYACPAVDGTVVIDPWGTPYVIGCGQDTTYGNYDTKAVSDNWNSCFVMCHNSSTVQGVGQCTAFTYLGAENGDGPGTCFLKSQADVSFTGSGPDLVGAIQLAYYSAATSDSSSAVVSSSLASTTMSTTTTTMTTTSTTTSTTQAIITTTSAASSTISSSTISSSSSSSSQYLVLASPTPCNFGDPAGTDEDDSFCEIDLPFSMTMYSVTSPQTYASTNGYISMSNGSSQYQANPLPFSGIPNTTVCPLFDDLYLRGNASPTQGIFYQISSTGVTYEYYIGTVNSTTAIAHFTVGYSTTTPGVFTYTYYNIENGGNGATSVIGSQGCE</sequence>
<keyword evidence="5" id="KW-1185">Reference proteome</keyword>
<evidence type="ECO:0000259" key="3">
    <source>
        <dbReference type="Pfam" id="PF25485"/>
    </source>
</evidence>
<feature type="region of interest" description="Disordered" evidence="1">
    <location>
        <begin position="376"/>
        <end position="397"/>
    </location>
</feature>
<feature type="chain" id="PRO_5026050455" description="DUF7908 domain-containing protein" evidence="2">
    <location>
        <begin position="20"/>
        <end position="787"/>
    </location>
</feature>
<organism evidence="4 5">
    <name type="scientific">Peltaster fructicola</name>
    <dbReference type="NCBI Taxonomy" id="286661"/>
    <lineage>
        <taxon>Eukaryota</taxon>
        <taxon>Fungi</taxon>
        <taxon>Dikarya</taxon>
        <taxon>Ascomycota</taxon>
        <taxon>Pezizomycotina</taxon>
        <taxon>Dothideomycetes</taxon>
        <taxon>Dothideomycetes incertae sedis</taxon>
        <taxon>Peltaster</taxon>
    </lineage>
</organism>
<accession>A0A6H0Y1E2</accession>
<dbReference type="EMBL" id="CP051142">
    <property type="protein sequence ID" value="QIX00741.1"/>
    <property type="molecule type" value="Genomic_DNA"/>
</dbReference>
<dbReference type="InterPro" id="IPR057230">
    <property type="entry name" value="DUF7908"/>
</dbReference>
<name>A0A6H0Y1E2_9PEZI</name>
<dbReference type="Pfam" id="PF25485">
    <property type="entry name" value="DUF7908"/>
    <property type="match status" value="1"/>
</dbReference>
<evidence type="ECO:0000256" key="1">
    <source>
        <dbReference type="SAM" id="MobiDB-lite"/>
    </source>
</evidence>
<evidence type="ECO:0000256" key="2">
    <source>
        <dbReference type="SAM" id="SignalP"/>
    </source>
</evidence>